<comment type="caution">
    <text evidence="4">The sequence shown here is derived from an EMBL/GenBank/DDBJ whole genome shotgun (WGS) entry which is preliminary data.</text>
</comment>
<feature type="domain" description="TsaA-like" evidence="3">
    <location>
        <begin position="44"/>
        <end position="184"/>
    </location>
</feature>
<dbReference type="Gene3D" id="3.30.2310.10">
    <property type="entry name" value="YaeB-like"/>
    <property type="match status" value="1"/>
</dbReference>
<gene>
    <name evidence="4" type="primary">tsaA</name>
    <name evidence="4" type="ORF">WG929_13505</name>
</gene>
<dbReference type="Proteomes" id="UP001620597">
    <property type="component" value="Unassembled WGS sequence"/>
</dbReference>
<keyword evidence="1" id="KW-0949">S-adenosyl-L-methionine</keyword>
<dbReference type="PROSITE" id="PS51668">
    <property type="entry name" value="TSAA_2"/>
    <property type="match status" value="1"/>
</dbReference>
<dbReference type="EMBL" id="JBBKTX010000016">
    <property type="protein sequence ID" value="MFK4753427.1"/>
    <property type="molecule type" value="Genomic_DNA"/>
</dbReference>
<evidence type="ECO:0000313" key="4">
    <source>
        <dbReference type="EMBL" id="MFK4753427.1"/>
    </source>
</evidence>
<dbReference type="NCBIfam" id="TIGR00104">
    <property type="entry name" value="tRNA_TsaA"/>
    <property type="match status" value="1"/>
</dbReference>
<keyword evidence="5" id="KW-1185">Reference proteome</keyword>
<dbReference type="Gene3D" id="2.40.30.70">
    <property type="entry name" value="YaeB-like"/>
    <property type="match status" value="1"/>
</dbReference>
<dbReference type="CDD" id="cd09281">
    <property type="entry name" value="UPF0066"/>
    <property type="match status" value="1"/>
</dbReference>
<dbReference type="PANTHER" id="PTHR12818">
    <property type="entry name" value="TRNA (ADENINE(37)-N6)-METHYLTRANSFERASE"/>
    <property type="match status" value="1"/>
</dbReference>
<dbReference type="InterPro" id="IPR040372">
    <property type="entry name" value="YaeB-like"/>
</dbReference>
<dbReference type="PANTHER" id="PTHR12818:SF0">
    <property type="entry name" value="TRNA (ADENINE(37)-N6)-METHYLTRANSFERASE"/>
    <property type="match status" value="1"/>
</dbReference>
<reference evidence="4 5" key="1">
    <citation type="submission" date="2024-03" db="EMBL/GenBank/DDBJ databases">
        <title>High-quality draft genome sequence of Oceanobacter sp. wDCs-4.</title>
        <authorList>
            <person name="Dong C."/>
        </authorList>
    </citation>
    <scope>NUCLEOTIDE SEQUENCE [LARGE SCALE GENOMIC DNA]</scope>
    <source>
        <strain evidence="5">wDCs-4</strain>
    </source>
</reference>
<dbReference type="Pfam" id="PF01980">
    <property type="entry name" value="TrmO_N"/>
    <property type="match status" value="1"/>
</dbReference>
<dbReference type="InterPro" id="IPR036413">
    <property type="entry name" value="YaeB-like_sf"/>
</dbReference>
<evidence type="ECO:0000256" key="1">
    <source>
        <dbReference type="ARBA" id="ARBA00022691"/>
    </source>
</evidence>
<dbReference type="InterPro" id="IPR023370">
    <property type="entry name" value="TrmO-like_N"/>
</dbReference>
<name>A0ABW8NKM5_9GAMM</name>
<protein>
    <submittedName>
        <fullName evidence="4">tRNA (N6-threonylcarbamoyladenosine(37)-N6)-methyltransferase TrmO</fullName>
    </submittedName>
</protein>
<dbReference type="InterPro" id="IPR036414">
    <property type="entry name" value="YaeB_N_sf"/>
</dbReference>
<dbReference type="Pfam" id="PF18389">
    <property type="entry name" value="TrmO_C"/>
    <property type="match status" value="1"/>
</dbReference>
<evidence type="ECO:0000313" key="5">
    <source>
        <dbReference type="Proteomes" id="UP001620597"/>
    </source>
</evidence>
<proteinExistence type="inferred from homology"/>
<dbReference type="RefSeq" id="WP_416206466.1">
    <property type="nucleotide sequence ID" value="NZ_JBBKTX010000016.1"/>
</dbReference>
<dbReference type="PROSITE" id="PS01318">
    <property type="entry name" value="TSAA_1"/>
    <property type="match status" value="1"/>
</dbReference>
<organism evidence="4 5">
    <name type="scientific">Oceanobacter antarcticus</name>
    <dbReference type="NCBI Taxonomy" id="3133425"/>
    <lineage>
        <taxon>Bacteria</taxon>
        <taxon>Pseudomonadati</taxon>
        <taxon>Pseudomonadota</taxon>
        <taxon>Gammaproteobacteria</taxon>
        <taxon>Oceanospirillales</taxon>
        <taxon>Oceanospirillaceae</taxon>
        <taxon>Oceanobacter</taxon>
    </lineage>
</organism>
<dbReference type="SUPFAM" id="SSF118196">
    <property type="entry name" value="YaeB-like"/>
    <property type="match status" value="1"/>
</dbReference>
<evidence type="ECO:0000256" key="2">
    <source>
        <dbReference type="ARBA" id="ARBA00033753"/>
    </source>
</evidence>
<comment type="similarity">
    <text evidence="2">Belongs to the tRNA methyltransferase O family.</text>
</comment>
<dbReference type="InterPro" id="IPR023368">
    <property type="entry name" value="UPF0066_cons_site"/>
</dbReference>
<dbReference type="InterPro" id="IPR041369">
    <property type="entry name" value="TrmO_C"/>
</dbReference>
<sequence length="274" mass="30924">MPIILRLALPQQQRLQQRYRSDILAALLRREQHPQRRQPDMYSLSPVAIAHTPFREKFAIPRQPMLAPAAVGEIQLLPPFNDPLAFDGLEQVSHVWLIFLFHQAMAAPGSVPRMRVRPPRLGGNSKLGVFATRSSHRPNAIGQSLVKIERIQTDTLLVSGVDLLDQTPIIDIKPYVPYADSIDTAWNHIAAAAPVPIRVDWETTALEAALQLQQQTGKPLIALIEQCLSQDPKPAYQQPSPERHYGTRLWDIDIGWHYPTQDCICVDRVQRSSI</sequence>
<accession>A0ABW8NKM5</accession>
<evidence type="ECO:0000259" key="3">
    <source>
        <dbReference type="PROSITE" id="PS51668"/>
    </source>
</evidence>